<accession>D6ZE62</accession>
<evidence type="ECO:0000313" key="1">
    <source>
        <dbReference type="EMBL" id="ADG97342.1"/>
    </source>
</evidence>
<dbReference type="EMBL" id="CP001958">
    <property type="protein sequence ID" value="ADG97342.1"/>
    <property type="molecule type" value="Genomic_DNA"/>
</dbReference>
<keyword evidence="2" id="KW-1185">Reference proteome</keyword>
<dbReference type="KEGG" id="srt:Srot_0865"/>
<gene>
    <name evidence="1" type="ordered locus">Srot_0865</name>
</gene>
<dbReference type="RefSeq" id="WP_013137798.1">
    <property type="nucleotide sequence ID" value="NC_014168.1"/>
</dbReference>
<sequence length="62" mass="6493">MADVGYLALALASFAALLVAFRALGSQQGSGPARFGAFGQEDRVAAKKEESLAEAFDRDSSR</sequence>
<protein>
    <submittedName>
        <fullName evidence="1">Uncharacterized protein</fullName>
    </submittedName>
</protein>
<dbReference type="HOGENOM" id="CLU_2901706_0_0_11"/>
<proteinExistence type="predicted"/>
<dbReference type="STRING" id="640132.Srot_0865"/>
<organism evidence="1 2">
    <name type="scientific">Segniliparus rotundus (strain ATCC BAA-972 / CDC 1076 / CIP 108378 / DSM 44985 / JCM 13578)</name>
    <dbReference type="NCBI Taxonomy" id="640132"/>
    <lineage>
        <taxon>Bacteria</taxon>
        <taxon>Bacillati</taxon>
        <taxon>Actinomycetota</taxon>
        <taxon>Actinomycetes</taxon>
        <taxon>Mycobacteriales</taxon>
        <taxon>Segniliparaceae</taxon>
        <taxon>Segniliparus</taxon>
    </lineage>
</organism>
<evidence type="ECO:0000313" key="2">
    <source>
        <dbReference type="Proteomes" id="UP000002247"/>
    </source>
</evidence>
<dbReference type="AlphaFoldDB" id="D6ZE62"/>
<reference evidence="1 2" key="1">
    <citation type="journal article" date="2010" name="Stand. Genomic Sci.">
        <title>Complete genome sequence of Segniliparus rotundus type strain (CDC 1076).</title>
        <authorList>
            <person name="Sikorski J."/>
            <person name="Lapidus A."/>
            <person name="Copeland A."/>
            <person name="Misra M."/>
            <person name="Glavina Del Rio T."/>
            <person name="Nolan M."/>
            <person name="Lucas S."/>
            <person name="Chen F."/>
            <person name="Tice H."/>
            <person name="Cheng J.F."/>
            <person name="Jando M."/>
            <person name="Schneider S."/>
            <person name="Bruce D."/>
            <person name="Goodwin L."/>
            <person name="Pitluck S."/>
            <person name="Liolios K."/>
            <person name="Mikhailova N."/>
            <person name="Pati A."/>
            <person name="Ivanova N."/>
            <person name="Mavromatis K."/>
            <person name="Chen A."/>
            <person name="Palaniappan K."/>
            <person name="Chertkov O."/>
            <person name="Land M."/>
            <person name="Hauser L."/>
            <person name="Chang Y.J."/>
            <person name="Jeffries C.D."/>
            <person name="Brettin T."/>
            <person name="Detter J.C."/>
            <person name="Han C."/>
            <person name="Rohde M."/>
            <person name="Goker M."/>
            <person name="Bristow J."/>
            <person name="Eisen J.A."/>
            <person name="Markowitz V."/>
            <person name="Hugenholtz P."/>
            <person name="Kyrpides N.C."/>
            <person name="Klenk H.P."/>
        </authorList>
    </citation>
    <scope>NUCLEOTIDE SEQUENCE [LARGE SCALE GENOMIC DNA]</scope>
    <source>
        <strain evidence="2">ATCC BAA-972 / CDC 1076 / CIP 108378 / DSM 44985 / JCM 13578</strain>
    </source>
</reference>
<name>D6ZE62_SEGRD</name>
<dbReference type="Proteomes" id="UP000002247">
    <property type="component" value="Chromosome"/>
</dbReference>